<reference evidence="1" key="1">
    <citation type="submission" date="2022-04" db="EMBL/GenBank/DDBJ databases">
        <title>Genome of the entomopathogenic fungus Entomophthora muscae.</title>
        <authorList>
            <person name="Elya C."/>
            <person name="Lovett B.R."/>
            <person name="Lee E."/>
            <person name="Macias A.M."/>
            <person name="Hajek A.E."/>
            <person name="De Bivort B.L."/>
            <person name="Kasson M.T."/>
            <person name="De Fine Licht H.H."/>
            <person name="Stajich J.E."/>
        </authorList>
    </citation>
    <scope>NUCLEOTIDE SEQUENCE</scope>
    <source>
        <strain evidence="1">Berkeley</strain>
    </source>
</reference>
<sequence length="66" mass="7172">MFGVLLGYGASRVSQNPKDVYLSLGLSVVLLVVMGSRFIKSGKFMPAGLISAVSLVMFGRYLLRLF</sequence>
<name>A0ACC2SIC3_9FUNG</name>
<dbReference type="Proteomes" id="UP001165960">
    <property type="component" value="Unassembled WGS sequence"/>
</dbReference>
<accession>A0ACC2SIC3</accession>
<gene>
    <name evidence="1" type="primary">TMEM14C_1</name>
    <name evidence="1" type="ORF">DSO57_1014897</name>
</gene>
<evidence type="ECO:0000313" key="1">
    <source>
        <dbReference type="EMBL" id="KAJ9062045.1"/>
    </source>
</evidence>
<protein>
    <submittedName>
        <fullName evidence="1">Transmembrane protein 14C, variant 2</fullName>
    </submittedName>
</protein>
<keyword evidence="1" id="KW-0472">Membrane</keyword>
<organism evidence="1 2">
    <name type="scientific">Entomophthora muscae</name>
    <dbReference type="NCBI Taxonomy" id="34485"/>
    <lineage>
        <taxon>Eukaryota</taxon>
        <taxon>Fungi</taxon>
        <taxon>Fungi incertae sedis</taxon>
        <taxon>Zoopagomycota</taxon>
        <taxon>Entomophthoromycotina</taxon>
        <taxon>Entomophthoromycetes</taxon>
        <taxon>Entomophthorales</taxon>
        <taxon>Entomophthoraceae</taxon>
        <taxon>Entomophthora</taxon>
    </lineage>
</organism>
<evidence type="ECO:0000313" key="2">
    <source>
        <dbReference type="Proteomes" id="UP001165960"/>
    </source>
</evidence>
<keyword evidence="2" id="KW-1185">Reference proteome</keyword>
<dbReference type="EMBL" id="QTSX02005028">
    <property type="protein sequence ID" value="KAJ9062045.1"/>
    <property type="molecule type" value="Genomic_DNA"/>
</dbReference>
<comment type="caution">
    <text evidence="1">The sequence shown here is derived from an EMBL/GenBank/DDBJ whole genome shotgun (WGS) entry which is preliminary data.</text>
</comment>
<proteinExistence type="predicted"/>
<keyword evidence="1" id="KW-0812">Transmembrane</keyword>